<proteinExistence type="predicted"/>
<evidence type="ECO:0000313" key="3">
    <source>
        <dbReference type="Proteomes" id="UP000625711"/>
    </source>
</evidence>
<reference evidence="2" key="1">
    <citation type="submission" date="2020-08" db="EMBL/GenBank/DDBJ databases">
        <title>Genome sequencing and assembly of the red palm weevil Rhynchophorus ferrugineus.</title>
        <authorList>
            <person name="Dias G.B."/>
            <person name="Bergman C.M."/>
            <person name="Manee M."/>
        </authorList>
    </citation>
    <scope>NUCLEOTIDE SEQUENCE</scope>
    <source>
        <strain evidence="2">AA-2017</strain>
        <tissue evidence="2">Whole larva</tissue>
    </source>
</reference>
<dbReference type="Proteomes" id="UP000625711">
    <property type="component" value="Unassembled WGS sequence"/>
</dbReference>
<gene>
    <name evidence="2" type="ORF">GWI33_017624</name>
</gene>
<organism evidence="2 3">
    <name type="scientific">Rhynchophorus ferrugineus</name>
    <name type="common">Red palm weevil</name>
    <name type="synonym">Curculio ferrugineus</name>
    <dbReference type="NCBI Taxonomy" id="354439"/>
    <lineage>
        <taxon>Eukaryota</taxon>
        <taxon>Metazoa</taxon>
        <taxon>Ecdysozoa</taxon>
        <taxon>Arthropoda</taxon>
        <taxon>Hexapoda</taxon>
        <taxon>Insecta</taxon>
        <taxon>Pterygota</taxon>
        <taxon>Neoptera</taxon>
        <taxon>Endopterygota</taxon>
        <taxon>Coleoptera</taxon>
        <taxon>Polyphaga</taxon>
        <taxon>Cucujiformia</taxon>
        <taxon>Curculionidae</taxon>
        <taxon>Dryophthorinae</taxon>
        <taxon>Rhynchophorus</taxon>
    </lineage>
</organism>
<dbReference type="AlphaFoldDB" id="A0A834HY59"/>
<keyword evidence="3" id="KW-1185">Reference proteome</keyword>
<feature type="region of interest" description="Disordered" evidence="1">
    <location>
        <begin position="1"/>
        <end position="34"/>
    </location>
</feature>
<evidence type="ECO:0000256" key="1">
    <source>
        <dbReference type="SAM" id="MobiDB-lite"/>
    </source>
</evidence>
<accession>A0A834HY59</accession>
<comment type="caution">
    <text evidence="2">The sequence shown here is derived from an EMBL/GenBank/DDBJ whole genome shotgun (WGS) entry which is preliminary data.</text>
</comment>
<evidence type="ECO:0000313" key="2">
    <source>
        <dbReference type="EMBL" id="KAF7269373.1"/>
    </source>
</evidence>
<dbReference type="OrthoDB" id="6736461at2759"/>
<sequence>MSILDQTRTTLSHIPGLPPPPGMMTPHTSDGPPNSEVLLALLARNKTLEAGDGLDQMAKSSIVRMLKKLKC</sequence>
<protein>
    <submittedName>
        <fullName evidence="2">Uncharacterized protein</fullName>
    </submittedName>
</protein>
<feature type="compositionally biased region" description="Polar residues" evidence="1">
    <location>
        <begin position="1"/>
        <end position="10"/>
    </location>
</feature>
<name>A0A834HY59_RHYFE</name>
<dbReference type="EMBL" id="JAACXV010014237">
    <property type="protein sequence ID" value="KAF7269373.1"/>
    <property type="molecule type" value="Genomic_DNA"/>
</dbReference>